<keyword evidence="5 12" id="KW-0235">DNA replication</keyword>
<sequence>MAGLIKREDIDELRSRTRIDEVVGEFVTLKTAGIGSLKGLCPFHDEKTPSFTVRPQVGMYHCFGCGESGDVFSFLQKVEQLSFVETVEALAGKIGMHLRYEDGKGPDREQASRRQRLLEMHEVAQRFFTQCLESEQGQIGREFLEGRGFPLSSSKEFGLGFAPKSWDSLTSQLKRAGFTEEEILAGGLASEGGRGIYDRFRGRVVWPIKDMTSRTIGFGARRLYDDDKGPKYLNTPETALYHKNQVLYGLDLAKKDIAKTKRVVIVEGYTDVMAAHLAGVTQAVATCGTAFGPEHVKIVRRLLGDDPTGQVIFTFDGDAAGQKAALRAFEFESEFTAQTFVAVEPDGLDPCDLRMQKGDGALRELIDGRKPLFEFVITTAISRYDLDSVEGRIAAVKASAEVLADIRDRNSLSHYYRFVAGRIGVDIDEVESAVRDARKRPSRPQANQSRQPQPAPSQTPPGAPPVASGPPGQAGASQAQRYGSQGQQRSGHPASRPQSSGQYAPGQQARGQQPSGQPTQGQQLSGQPASGQGQQQGADAQRPSTGFAPAGGGAGGDDTAIEYVYDERPDVSNLSAPISPARLKTEKGALMVALQHPEFVNAKLFDSLSARAFEHPGYRRIQAAVKAAGGLKSAGGAQTAGTAAATRWADAVLSASAEDLKPYVTQLLVTPLPVADGVSAEGFARGIVARLFDYDLERIAKELHSRLQRQDTTDTAAQTTLLGQLQVLEQHRARLKTLM</sequence>
<evidence type="ECO:0000256" key="6">
    <source>
        <dbReference type="ARBA" id="ARBA00022723"/>
    </source>
</evidence>
<evidence type="ECO:0000313" key="15">
    <source>
        <dbReference type="EMBL" id="AOP53978.1"/>
    </source>
</evidence>
<evidence type="ECO:0000256" key="9">
    <source>
        <dbReference type="ARBA" id="ARBA00022842"/>
    </source>
</evidence>
<name>A0A1D7W5P4_BREAU</name>
<dbReference type="Pfam" id="PF08275">
    <property type="entry name" value="DNAG_N"/>
    <property type="match status" value="1"/>
</dbReference>
<keyword evidence="10 12" id="KW-0238">DNA-binding</keyword>
<dbReference type="Pfam" id="PF10410">
    <property type="entry name" value="DnaB_bind"/>
    <property type="match status" value="1"/>
</dbReference>
<keyword evidence="1 12" id="KW-0240">DNA-directed RNA polymerase</keyword>
<dbReference type="Pfam" id="PF13662">
    <property type="entry name" value="Toprim_4"/>
    <property type="match status" value="1"/>
</dbReference>
<dbReference type="PROSITE" id="PS50880">
    <property type="entry name" value="TOPRIM"/>
    <property type="match status" value="1"/>
</dbReference>
<feature type="compositionally biased region" description="Low complexity" evidence="13">
    <location>
        <begin position="511"/>
        <end position="541"/>
    </location>
</feature>
<dbReference type="Proteomes" id="UP000234525">
    <property type="component" value="Unassembled WGS sequence"/>
</dbReference>
<dbReference type="EMBL" id="CP017150">
    <property type="protein sequence ID" value="AOP53978.1"/>
    <property type="molecule type" value="Genomic_DNA"/>
</dbReference>
<dbReference type="Gene3D" id="3.90.980.10">
    <property type="entry name" value="DNA primase, catalytic core, N-terminal domain"/>
    <property type="match status" value="1"/>
</dbReference>
<dbReference type="Proteomes" id="UP000094793">
    <property type="component" value="Chromosome"/>
</dbReference>
<feature type="region of interest" description="Disordered" evidence="13">
    <location>
        <begin position="434"/>
        <end position="559"/>
    </location>
</feature>
<reference evidence="24 25" key="5">
    <citation type="submission" date="2017-03" db="EMBL/GenBank/DDBJ databases">
        <authorList>
            <person name="Monnet C."/>
        </authorList>
    </citation>
    <scope>NUCLEOTIDE SEQUENCE [LARGE SCALE GENOMIC DNA]</scope>
    <source>
        <strain evidence="25">ATCC 9175</strain>
        <strain evidence="24">CNRZ 920</strain>
    </source>
</reference>
<feature type="compositionally biased region" description="Low complexity" evidence="13">
    <location>
        <begin position="443"/>
        <end position="452"/>
    </location>
</feature>
<reference evidence="16 26" key="6">
    <citation type="submission" date="2017-12" db="EMBL/GenBank/DDBJ databases">
        <authorList>
            <person name="Levesque S."/>
        </authorList>
    </citation>
    <scope>NUCLEOTIDE SEQUENCE [LARGE SCALE GENOMIC DNA]</scope>
    <source>
        <strain evidence="16 26">SMQ-1417</strain>
    </source>
</reference>
<dbReference type="GO" id="GO:0008270">
    <property type="term" value="F:zinc ion binding"/>
    <property type="evidence" value="ECO:0007669"/>
    <property type="project" value="UniProtKB-UniRule"/>
</dbReference>
<evidence type="ECO:0000256" key="8">
    <source>
        <dbReference type="ARBA" id="ARBA00022833"/>
    </source>
</evidence>
<dbReference type="Gene3D" id="3.90.580.10">
    <property type="entry name" value="Zinc finger, CHC2-type domain"/>
    <property type="match status" value="1"/>
</dbReference>
<dbReference type="eggNOG" id="COG0358">
    <property type="taxonomic scope" value="Bacteria"/>
</dbReference>
<comment type="catalytic activity">
    <reaction evidence="12">
        <text>ssDNA + n NTP = ssDNA/pppN(pN)n-1 hybrid + (n-1) diphosphate.</text>
        <dbReference type="EC" id="2.7.7.101"/>
    </reaction>
</comment>
<evidence type="ECO:0000313" key="17">
    <source>
        <dbReference type="EMBL" id="PCC47056.1"/>
    </source>
</evidence>
<evidence type="ECO:0000313" key="20">
    <source>
        <dbReference type="EMBL" id="SMX64657.1"/>
    </source>
</evidence>
<dbReference type="EMBL" id="CP025330">
    <property type="protein sequence ID" value="AZT93768.1"/>
    <property type="molecule type" value="Genomic_DNA"/>
</dbReference>
<dbReference type="EMBL" id="NRHA01000003">
    <property type="protein sequence ID" value="PCC55556.1"/>
    <property type="molecule type" value="Genomic_DNA"/>
</dbReference>
<evidence type="ECO:0000313" key="24">
    <source>
        <dbReference type="Proteomes" id="UP000234289"/>
    </source>
</evidence>
<keyword evidence="8 12" id="KW-0862">Zinc</keyword>
<keyword evidence="4 12" id="KW-0548">Nucleotidyltransferase</keyword>
<dbReference type="InterPro" id="IPR050219">
    <property type="entry name" value="DnaG_primase"/>
</dbReference>
<dbReference type="InterPro" id="IPR006295">
    <property type="entry name" value="DNA_primase_DnaG"/>
</dbReference>
<dbReference type="Proteomes" id="UP000234289">
    <property type="component" value="Unassembled WGS sequence"/>
</dbReference>
<dbReference type="EMBL" id="FXZG01000001">
    <property type="protein sequence ID" value="SMX64657.1"/>
    <property type="molecule type" value="Genomic_DNA"/>
</dbReference>
<dbReference type="AlphaFoldDB" id="A0A1D7W5P4"/>
<dbReference type="InterPro" id="IPR037068">
    <property type="entry name" value="DNA_primase_core_N_sf"/>
</dbReference>
<evidence type="ECO:0000313" key="25">
    <source>
        <dbReference type="Proteomes" id="UP000234525"/>
    </source>
</evidence>
<evidence type="ECO:0000259" key="14">
    <source>
        <dbReference type="PROSITE" id="PS50880"/>
    </source>
</evidence>
<feature type="domain" description="Toprim" evidence="14">
    <location>
        <begin position="261"/>
        <end position="345"/>
    </location>
</feature>
<evidence type="ECO:0000313" key="21">
    <source>
        <dbReference type="Proteomes" id="UP000094793"/>
    </source>
</evidence>
<dbReference type="PANTHER" id="PTHR30313">
    <property type="entry name" value="DNA PRIMASE"/>
    <property type="match status" value="1"/>
</dbReference>
<dbReference type="InterPro" id="IPR036977">
    <property type="entry name" value="DNA_primase_Znf_CHC2"/>
</dbReference>
<reference evidence="16 26" key="7">
    <citation type="submission" date="2019-01" db="EMBL/GenBank/DDBJ databases">
        <title>Comparative genomic analysis of Brevibacterium aurantiacum sheds light on its evolution and its adaptation to smear-ripened cheeses.</title>
        <authorList>
            <person name="Moineau S."/>
        </authorList>
    </citation>
    <scope>NUCLEOTIDE SEQUENCE [LARGE SCALE GENOMIC DNA]</scope>
    <source>
        <strain evidence="16 26">SMQ-1417</strain>
    </source>
</reference>
<gene>
    <name evidence="12" type="primary">dnaG</name>
    <name evidence="19" type="ORF">BAUR9175_00183</name>
    <name evidence="20" type="ORF">BAUR920_00012</name>
    <name evidence="15" type="ORF">BLSMQ_2272</name>
    <name evidence="18" type="ORF">CIK59_01970</name>
    <name evidence="17" type="ORF">CIK64_05980</name>
    <name evidence="16" type="ORF">CXR23_11960</name>
</gene>
<dbReference type="GO" id="GO:0003899">
    <property type="term" value="F:DNA-directed RNA polymerase activity"/>
    <property type="evidence" value="ECO:0007669"/>
    <property type="project" value="UniProtKB-UniRule"/>
</dbReference>
<evidence type="ECO:0000256" key="4">
    <source>
        <dbReference type="ARBA" id="ARBA00022695"/>
    </source>
</evidence>
<dbReference type="InterPro" id="IPR013264">
    <property type="entry name" value="DNAG_N"/>
</dbReference>
<evidence type="ECO:0000313" key="22">
    <source>
        <dbReference type="Proteomes" id="UP000217564"/>
    </source>
</evidence>
<dbReference type="Proteomes" id="UP000283000">
    <property type="component" value="Chromosome"/>
</dbReference>
<dbReference type="KEGG" id="blin:BLSMQ_2272"/>
<feature type="compositionally biased region" description="Low complexity" evidence="13">
    <location>
        <begin position="469"/>
        <end position="491"/>
    </location>
</feature>
<comment type="subunit">
    <text evidence="12">Monomer. Interacts with DnaB.</text>
</comment>
<dbReference type="SMART" id="SM00493">
    <property type="entry name" value="TOPRIM"/>
    <property type="match status" value="1"/>
</dbReference>
<proteinExistence type="inferred from homology"/>
<dbReference type="GO" id="GO:0000428">
    <property type="term" value="C:DNA-directed RNA polymerase complex"/>
    <property type="evidence" value="ECO:0007669"/>
    <property type="project" value="UniProtKB-KW"/>
</dbReference>
<evidence type="ECO:0000256" key="7">
    <source>
        <dbReference type="ARBA" id="ARBA00022771"/>
    </source>
</evidence>
<organism evidence="15 21">
    <name type="scientific">Brevibacterium aurantiacum</name>
    <dbReference type="NCBI Taxonomy" id="273384"/>
    <lineage>
        <taxon>Bacteria</taxon>
        <taxon>Bacillati</taxon>
        <taxon>Actinomycetota</taxon>
        <taxon>Actinomycetes</taxon>
        <taxon>Micrococcales</taxon>
        <taxon>Brevibacteriaceae</taxon>
        <taxon>Brevibacterium</taxon>
    </lineage>
</organism>
<dbReference type="HAMAP" id="MF_00974">
    <property type="entry name" value="DNA_primase_DnaG"/>
    <property type="match status" value="1"/>
</dbReference>
<dbReference type="Proteomes" id="UP000217564">
    <property type="component" value="Unassembled WGS sequence"/>
</dbReference>
<evidence type="ECO:0000313" key="19">
    <source>
        <dbReference type="EMBL" id="SMX63134.1"/>
    </source>
</evidence>
<evidence type="ECO:0000256" key="5">
    <source>
        <dbReference type="ARBA" id="ARBA00022705"/>
    </source>
</evidence>
<evidence type="ECO:0000256" key="1">
    <source>
        <dbReference type="ARBA" id="ARBA00022478"/>
    </source>
</evidence>
<comment type="similarity">
    <text evidence="12">Belongs to the DnaG primase family.</text>
</comment>
<dbReference type="InterPro" id="IPR019475">
    <property type="entry name" value="DNA_primase_DnaB-bd"/>
</dbReference>
<keyword evidence="9" id="KW-0460">Magnesium</keyword>
<evidence type="ECO:0000313" key="16">
    <source>
        <dbReference type="EMBL" id="AZT93768.1"/>
    </source>
</evidence>
<protein>
    <recommendedName>
        <fullName evidence="12">DNA primase</fullName>
        <ecNumber evidence="12">2.7.7.101</ecNumber>
    </recommendedName>
</protein>
<feature type="compositionally biased region" description="Pro residues" evidence="13">
    <location>
        <begin position="453"/>
        <end position="468"/>
    </location>
</feature>
<dbReference type="OrthoDB" id="9803773at2"/>
<dbReference type="EC" id="2.7.7.101" evidence="12"/>
<dbReference type="NCBIfam" id="TIGR01391">
    <property type="entry name" value="dnaG"/>
    <property type="match status" value="1"/>
</dbReference>
<keyword evidence="11 12" id="KW-0804">Transcription</keyword>
<accession>A0A2A3Z648</accession>
<evidence type="ECO:0000256" key="10">
    <source>
        <dbReference type="ARBA" id="ARBA00023125"/>
    </source>
</evidence>
<dbReference type="RefSeq" id="WP_069600277.1">
    <property type="nucleotide sequence ID" value="NZ_BJME01000001.1"/>
</dbReference>
<evidence type="ECO:0000256" key="3">
    <source>
        <dbReference type="ARBA" id="ARBA00022679"/>
    </source>
</evidence>
<dbReference type="Proteomes" id="UP000217881">
    <property type="component" value="Unassembled WGS sequence"/>
</dbReference>
<dbReference type="GO" id="GO:1990077">
    <property type="term" value="C:primosome complex"/>
    <property type="evidence" value="ECO:0007669"/>
    <property type="project" value="UniProtKB-KW"/>
</dbReference>
<dbReference type="GO" id="GO:0006269">
    <property type="term" value="P:DNA replication, synthesis of primer"/>
    <property type="evidence" value="ECO:0007669"/>
    <property type="project" value="UniProtKB-UniRule"/>
</dbReference>
<evidence type="ECO:0000313" key="26">
    <source>
        <dbReference type="Proteomes" id="UP000283000"/>
    </source>
</evidence>
<dbReference type="CDD" id="cd03364">
    <property type="entry name" value="TOPRIM_DnaG_primases"/>
    <property type="match status" value="1"/>
</dbReference>
<evidence type="ECO:0000256" key="11">
    <source>
        <dbReference type="ARBA" id="ARBA00023163"/>
    </source>
</evidence>
<evidence type="ECO:0000256" key="13">
    <source>
        <dbReference type="SAM" id="MobiDB-lite"/>
    </source>
</evidence>
<keyword evidence="6 12" id="KW-0479">Metal-binding</keyword>
<comment type="domain">
    <text evidence="12">Contains an N-terminal zinc-binding domain, a central core domain that contains the primase activity, and a C-terminal DnaB-binding domain.</text>
</comment>
<feature type="zinc finger region" description="CHC2-type" evidence="12">
    <location>
        <begin position="41"/>
        <end position="65"/>
    </location>
</feature>
<keyword evidence="7 12" id="KW-0863">Zinc-finger</keyword>
<comment type="function">
    <text evidence="12">RNA polymerase that catalyzes the synthesis of short RNA molecules used as primers for DNA polymerase during DNA replication.</text>
</comment>
<dbReference type="Pfam" id="PF01807">
    <property type="entry name" value="Zn_ribbon_DnaG"/>
    <property type="match status" value="1"/>
</dbReference>
<dbReference type="GO" id="GO:0003677">
    <property type="term" value="F:DNA binding"/>
    <property type="evidence" value="ECO:0007669"/>
    <property type="project" value="UniProtKB-KW"/>
</dbReference>
<reference evidence="21" key="2">
    <citation type="submission" date="2016-09" db="EMBL/GenBank/DDBJ databases">
        <title>Complete Genome Sequence of Brevibacterium linens SMQ-1335.</title>
        <authorList>
            <person name="de Melo A.G."/>
            <person name="Labrie S.J."/>
            <person name="Dumaresq J."/>
            <person name="Roberts R.J."/>
            <person name="Tremblay D.M."/>
            <person name="Moineau S."/>
        </authorList>
    </citation>
    <scope>NUCLEOTIDE SEQUENCE [LARGE SCALE GENOMIC DNA]</scope>
    <source>
        <strain evidence="21">SMQ-1335</strain>
    </source>
</reference>
<dbReference type="Gene3D" id="3.40.1360.10">
    <property type="match status" value="1"/>
</dbReference>
<accession>A0A1D7W5P4</accession>
<dbReference type="EMBL" id="FXZB01000001">
    <property type="protein sequence ID" value="SMX63134.1"/>
    <property type="molecule type" value="Genomic_DNA"/>
</dbReference>
<comment type="cofactor">
    <cofactor evidence="12">
        <name>Zn(2+)</name>
        <dbReference type="ChEBI" id="CHEBI:29105"/>
    </cofactor>
    <text evidence="12">Binds 1 zinc ion per monomer.</text>
</comment>
<evidence type="ECO:0000313" key="18">
    <source>
        <dbReference type="EMBL" id="PCC55556.1"/>
    </source>
</evidence>
<dbReference type="PANTHER" id="PTHR30313:SF2">
    <property type="entry name" value="DNA PRIMASE"/>
    <property type="match status" value="1"/>
</dbReference>
<evidence type="ECO:0000256" key="2">
    <source>
        <dbReference type="ARBA" id="ARBA00022515"/>
    </source>
</evidence>
<dbReference type="FunFam" id="3.90.580.10:FF:000001">
    <property type="entry name" value="DNA primase"/>
    <property type="match status" value="1"/>
</dbReference>
<dbReference type="PATRIC" id="fig|1703.10.peg.2341"/>
<evidence type="ECO:0000313" key="23">
    <source>
        <dbReference type="Proteomes" id="UP000217881"/>
    </source>
</evidence>
<dbReference type="InterPro" id="IPR030846">
    <property type="entry name" value="DnaG_bac"/>
</dbReference>
<dbReference type="SUPFAM" id="SSF56731">
    <property type="entry name" value="DNA primase core"/>
    <property type="match status" value="1"/>
</dbReference>
<keyword evidence="3 12" id="KW-0808">Transferase</keyword>
<evidence type="ECO:0000256" key="12">
    <source>
        <dbReference type="HAMAP-Rule" id="MF_00974"/>
    </source>
</evidence>
<dbReference type="EMBL" id="NRGP01000009">
    <property type="protein sequence ID" value="PCC47056.1"/>
    <property type="molecule type" value="Genomic_DNA"/>
</dbReference>
<dbReference type="SUPFAM" id="SSF57783">
    <property type="entry name" value="Zinc beta-ribbon"/>
    <property type="match status" value="1"/>
</dbReference>
<reference evidence="19" key="4">
    <citation type="submission" date="2017-03" db="EMBL/GenBank/DDBJ databases">
        <authorList>
            <person name="Afonso C.L."/>
            <person name="Miller P.J."/>
            <person name="Scott M.A."/>
            <person name="Spackman E."/>
            <person name="Goraichik I."/>
            <person name="Dimitrov K.M."/>
            <person name="Suarez D.L."/>
            <person name="Swayne D.E."/>
        </authorList>
    </citation>
    <scope>NUCLEOTIDE SEQUENCE [LARGE SCALE GENOMIC DNA]</scope>
    <source>
        <strain evidence="19">ATCC 9175</strain>
        <strain evidence="20">CNRZ 920</strain>
    </source>
</reference>
<accession>A0A2H1HP01</accession>
<dbReference type="GO" id="GO:0005737">
    <property type="term" value="C:cytoplasm"/>
    <property type="evidence" value="ECO:0007669"/>
    <property type="project" value="TreeGrafter"/>
</dbReference>
<dbReference type="InterPro" id="IPR013173">
    <property type="entry name" value="DNA_primase_DnaG_DnaB-bd_dom"/>
</dbReference>
<reference evidence="15" key="1">
    <citation type="submission" date="2016-09" db="EMBL/GenBank/DDBJ databases">
        <title>Complete Genome Sequence of Brevibacterium aurantiacum SMQ-1335.</title>
        <authorList>
            <person name="de Melo A.G."/>
            <person name="Labrie S.J."/>
            <person name="Dumaresq J."/>
            <person name="Roberts R.J."/>
            <person name="Tremblay D.M."/>
            <person name="Moineau S."/>
        </authorList>
    </citation>
    <scope>NUCLEOTIDE SEQUENCE</scope>
    <source>
        <strain evidence="15">SMQ-1335</strain>
    </source>
</reference>
<dbReference type="InterPro" id="IPR034151">
    <property type="entry name" value="TOPRIM_DnaG_bac"/>
</dbReference>
<keyword evidence="2 12" id="KW-0639">Primosome</keyword>
<dbReference type="InterPro" id="IPR002694">
    <property type="entry name" value="Znf_CHC2"/>
</dbReference>
<dbReference type="SMART" id="SM00400">
    <property type="entry name" value="ZnF_CHCC"/>
    <property type="match status" value="1"/>
</dbReference>
<reference evidence="22 23" key="3">
    <citation type="journal article" date="2017" name="Elife">
        <title>Extensive horizontal gene transfer in cheese-associated bacteria.</title>
        <authorList>
            <person name="Bonham K.S."/>
            <person name="Wolfe B.E."/>
            <person name="Dutton R.J."/>
        </authorList>
    </citation>
    <scope>NUCLEOTIDE SEQUENCE [LARGE SCALE GENOMIC DNA]</scope>
    <source>
        <strain evidence="18 23">738_8</strain>
        <strain evidence="17 22">947_7</strain>
    </source>
</reference>
<dbReference type="Pfam" id="PF08278">
    <property type="entry name" value="DnaG_DnaB_bind"/>
    <property type="match status" value="1"/>
</dbReference>
<keyword evidence="25" id="KW-1185">Reference proteome</keyword>
<dbReference type="InterPro" id="IPR006171">
    <property type="entry name" value="TOPRIM_dom"/>
</dbReference>